<comment type="cofactor">
    <cofactor evidence="5">
        <name>Mn(2+)</name>
        <dbReference type="ChEBI" id="CHEBI:29035"/>
    </cofactor>
    <text evidence="5">Binds 2 manganese ions.</text>
</comment>
<dbReference type="EMBL" id="CP141614">
    <property type="protein sequence ID" value="WRP13292.1"/>
    <property type="molecule type" value="Genomic_DNA"/>
</dbReference>
<keyword evidence="5" id="KW-0963">Cytoplasm</keyword>
<keyword evidence="4 5" id="KW-0413">Isomerase</keyword>
<feature type="binding site" evidence="5">
    <location>
        <position position="332"/>
    </location>
    <ligand>
        <name>Mn(2+)</name>
        <dbReference type="ChEBI" id="CHEBI:29035"/>
        <label>1</label>
    </ligand>
</feature>
<comment type="similarity">
    <text evidence="1 5">Belongs to the phosphopentomutase family.</text>
</comment>
<feature type="domain" description="Metalloenzyme" evidence="7">
    <location>
        <begin position="9"/>
        <end position="383"/>
    </location>
</feature>
<feature type="binding site" evidence="5">
    <location>
        <position position="331"/>
    </location>
    <ligand>
        <name>Mn(2+)</name>
        <dbReference type="ChEBI" id="CHEBI:29035"/>
        <label>1</label>
    </ligand>
</feature>
<dbReference type="NCBIfam" id="TIGR01696">
    <property type="entry name" value="deoB"/>
    <property type="match status" value="1"/>
</dbReference>
<evidence type="ECO:0000259" key="7">
    <source>
        <dbReference type="Pfam" id="PF01676"/>
    </source>
</evidence>
<accession>A0ABZ1BK94</accession>
<dbReference type="InterPro" id="IPR006124">
    <property type="entry name" value="Metalloenzyme"/>
</dbReference>
<dbReference type="InterPro" id="IPR017850">
    <property type="entry name" value="Alkaline_phosphatase_core_sf"/>
</dbReference>
<evidence type="ECO:0000256" key="6">
    <source>
        <dbReference type="NCBIfam" id="TIGR01696"/>
    </source>
</evidence>
<feature type="binding site" evidence="5">
    <location>
        <position position="343"/>
    </location>
    <ligand>
        <name>Mn(2+)</name>
        <dbReference type="ChEBI" id="CHEBI:29035"/>
        <label>2</label>
    </ligand>
</feature>
<comment type="catalytic activity">
    <reaction evidence="5">
        <text>2-deoxy-alpha-D-ribose 1-phosphate = 2-deoxy-D-ribose 5-phosphate</text>
        <dbReference type="Rhea" id="RHEA:27658"/>
        <dbReference type="ChEBI" id="CHEBI:57259"/>
        <dbReference type="ChEBI" id="CHEBI:62877"/>
        <dbReference type="EC" id="5.4.2.7"/>
    </reaction>
</comment>
<dbReference type="InterPro" id="IPR010045">
    <property type="entry name" value="DeoB"/>
</dbReference>
<feature type="binding site" evidence="5">
    <location>
        <position position="295"/>
    </location>
    <ligand>
        <name>Mn(2+)</name>
        <dbReference type="ChEBI" id="CHEBI:29035"/>
        <label>2</label>
    </ligand>
</feature>
<gene>
    <name evidence="5" type="primary">deoB</name>
    <name evidence="8" type="ORF">VLY81_07450</name>
</gene>
<evidence type="ECO:0000256" key="1">
    <source>
        <dbReference type="ARBA" id="ARBA00010373"/>
    </source>
</evidence>
<dbReference type="RefSeq" id="WP_324667537.1">
    <property type="nucleotide sequence ID" value="NZ_CP141614.1"/>
</dbReference>
<feature type="binding site" evidence="5">
    <location>
        <position position="290"/>
    </location>
    <ligand>
        <name>Mn(2+)</name>
        <dbReference type="ChEBI" id="CHEBI:29035"/>
        <label>2</label>
    </ligand>
</feature>
<comment type="pathway">
    <text evidence="5">Carbohydrate degradation; 2-deoxy-D-ribose 1-phosphate degradation; D-glyceraldehyde 3-phosphate and acetaldehyde from 2-deoxy-alpha-D-ribose 1-phosphate: step 1/2.</text>
</comment>
<name>A0ABZ1BK94_9FIRM</name>
<dbReference type="PANTHER" id="PTHR21110">
    <property type="entry name" value="PHOSPHOPENTOMUTASE"/>
    <property type="match status" value="1"/>
</dbReference>
<dbReference type="Gene3D" id="3.30.70.1250">
    <property type="entry name" value="Phosphopentomutase"/>
    <property type="match status" value="1"/>
</dbReference>
<dbReference type="Proteomes" id="UP001333102">
    <property type="component" value="Chromosome"/>
</dbReference>
<protein>
    <recommendedName>
        <fullName evidence="5 6">Phosphopentomutase</fullName>
        <ecNumber evidence="5 6">5.4.2.7</ecNumber>
    </recommendedName>
    <alternativeName>
        <fullName evidence="5">Phosphodeoxyribomutase</fullName>
    </alternativeName>
</protein>
<dbReference type="Gene3D" id="3.40.720.10">
    <property type="entry name" value="Alkaline Phosphatase, subunit A"/>
    <property type="match status" value="1"/>
</dbReference>
<evidence type="ECO:0000313" key="9">
    <source>
        <dbReference type="Proteomes" id="UP001333102"/>
    </source>
</evidence>
<dbReference type="HAMAP" id="MF_00740">
    <property type="entry name" value="Phosphopentomut"/>
    <property type="match status" value="1"/>
</dbReference>
<sequence length="398" mass="43116">MATHATMNRVCLIVLDSVGIGELPDAARFGDEGSHTLRHAAESVGGLEVPHLERLGLGCIEPIPGVGCPERPQASYGKMAEQAAGKDTTTGHWELTGVVLDRPFPVYPDGFPPEVIEAFEAAIGRKVLGNKPASGTVIIEELGPEHLRTGRPIVYTSADSVFQIAAHESVIPVEELYRMCETARRILTGPHAVGRVIARPFEGRPGSFRRTPRRRDFSLAPPRPTLLDRLVEAGLSVWAVGKVEDIFAGRGITEAVHTRDNDEGVAATLDLLRRTRQQRGLIFTNLVDFDTLWGHRNDPVAYARGLEAFDRQLPGLLGELRERDVLILTADHGNDPATPSTDHSREYVPLLVTGPAIRPGVDLGVRRTFADVAATVAELLGIPARFDAGRSFAADVLA</sequence>
<evidence type="ECO:0000256" key="3">
    <source>
        <dbReference type="ARBA" id="ARBA00023211"/>
    </source>
</evidence>
<comment type="function">
    <text evidence="5">Isomerase that catalyzes the conversion of deoxy-ribose 1-phosphate (dRib-1-P) and ribose 1-phosphate (Rib-1-P) to deoxy-ribose 5-phosphate (dRib-5-P) and ribose 5-phosphate (Rib-5-P), respectively.</text>
</comment>
<dbReference type="SUPFAM" id="SSF53649">
    <property type="entry name" value="Alkaline phosphatase-like"/>
    <property type="match status" value="1"/>
</dbReference>
<keyword evidence="9" id="KW-1185">Reference proteome</keyword>
<evidence type="ECO:0000256" key="2">
    <source>
        <dbReference type="ARBA" id="ARBA00022723"/>
    </source>
</evidence>
<keyword evidence="2 5" id="KW-0479">Metal-binding</keyword>
<keyword evidence="3 5" id="KW-0464">Manganese</keyword>
<dbReference type="PANTHER" id="PTHR21110:SF0">
    <property type="entry name" value="PHOSPHOPENTOMUTASE"/>
    <property type="match status" value="1"/>
</dbReference>
<organism evidence="8 9">
    <name type="scientific">Geochorda subterranea</name>
    <dbReference type="NCBI Taxonomy" id="3109564"/>
    <lineage>
        <taxon>Bacteria</taxon>
        <taxon>Bacillati</taxon>
        <taxon>Bacillota</taxon>
        <taxon>Limnochordia</taxon>
        <taxon>Limnochordales</taxon>
        <taxon>Geochordaceae</taxon>
        <taxon>Geochorda</taxon>
    </lineage>
</organism>
<dbReference type="GO" id="GO:0008973">
    <property type="term" value="F:phosphopentomutase activity"/>
    <property type="evidence" value="ECO:0007669"/>
    <property type="project" value="UniProtKB-EC"/>
</dbReference>
<dbReference type="EC" id="5.4.2.7" evidence="5 6"/>
<evidence type="ECO:0000256" key="5">
    <source>
        <dbReference type="HAMAP-Rule" id="MF_00740"/>
    </source>
</evidence>
<dbReference type="InterPro" id="IPR024052">
    <property type="entry name" value="Phosphopentomutase_DeoB_cap_sf"/>
</dbReference>
<dbReference type="CDD" id="cd16009">
    <property type="entry name" value="PPM"/>
    <property type="match status" value="1"/>
</dbReference>
<evidence type="ECO:0000313" key="8">
    <source>
        <dbReference type="EMBL" id="WRP13292.1"/>
    </source>
</evidence>
<proteinExistence type="inferred from homology"/>
<evidence type="ECO:0000256" key="4">
    <source>
        <dbReference type="ARBA" id="ARBA00023235"/>
    </source>
</evidence>
<dbReference type="NCBIfam" id="NF003766">
    <property type="entry name" value="PRK05362.1"/>
    <property type="match status" value="1"/>
</dbReference>
<dbReference type="Pfam" id="PF01676">
    <property type="entry name" value="Metalloenzyme"/>
    <property type="match status" value="1"/>
</dbReference>
<comment type="subcellular location">
    <subcellularLocation>
        <location evidence="5">Cytoplasm</location>
    </subcellularLocation>
</comment>
<dbReference type="SUPFAM" id="SSF143856">
    <property type="entry name" value="DeoB insert domain-like"/>
    <property type="match status" value="1"/>
</dbReference>
<feature type="binding site" evidence="5">
    <location>
        <position position="16"/>
    </location>
    <ligand>
        <name>Mn(2+)</name>
        <dbReference type="ChEBI" id="CHEBI:29035"/>
        <label>1</label>
    </ligand>
</feature>
<dbReference type="PIRSF" id="PIRSF001491">
    <property type="entry name" value="Ppentomutase"/>
    <property type="match status" value="1"/>
</dbReference>
<reference evidence="9" key="1">
    <citation type="submission" date="2023-12" db="EMBL/GenBank/DDBJ databases">
        <title>Novel isolates from deep terrestrial aquifers shed light on the physiology and ecology of the class Limnochordia.</title>
        <authorList>
            <person name="Karnachuk O.V."/>
            <person name="Lukina A.P."/>
            <person name="Avakyan M.R."/>
            <person name="Kadnikov V."/>
            <person name="Begmatov S."/>
            <person name="Beletsky A.V."/>
            <person name="Mardanov A.V."/>
            <person name="Ravin N.V."/>
        </authorList>
    </citation>
    <scope>NUCLEOTIDE SEQUENCE [LARGE SCALE GENOMIC DNA]</scope>
    <source>
        <strain evidence="9">LN</strain>
    </source>
</reference>
<comment type="catalytic activity">
    <reaction evidence="5">
        <text>alpha-D-ribose 1-phosphate = D-ribose 5-phosphate</text>
        <dbReference type="Rhea" id="RHEA:18793"/>
        <dbReference type="ChEBI" id="CHEBI:57720"/>
        <dbReference type="ChEBI" id="CHEBI:78346"/>
        <dbReference type="EC" id="5.4.2.7"/>
    </reaction>
</comment>